<keyword evidence="9 15" id="KW-0233">DNA recombination</keyword>
<dbReference type="InterPro" id="IPR047112">
    <property type="entry name" value="RecG/Mfd"/>
</dbReference>
<feature type="domain" description="Helicase C-terminal" evidence="17">
    <location>
        <begin position="471"/>
        <end position="630"/>
    </location>
</feature>
<keyword evidence="3 15" id="KW-0547">Nucleotide-binding</keyword>
<dbReference type="NCBIfam" id="TIGR00643">
    <property type="entry name" value="recG"/>
    <property type="match status" value="1"/>
</dbReference>
<comment type="caution">
    <text evidence="18">The sequence shown here is derived from an EMBL/GenBank/DDBJ whole genome shotgun (WGS) entry which is preliminary data.</text>
</comment>
<proteinExistence type="inferred from homology"/>
<dbReference type="CDD" id="cd04488">
    <property type="entry name" value="RecG_wedge_OBF"/>
    <property type="match status" value="1"/>
</dbReference>
<keyword evidence="10 15" id="KW-0234">DNA repair</keyword>
<dbReference type="CDD" id="cd17992">
    <property type="entry name" value="DEXHc_RecG"/>
    <property type="match status" value="1"/>
</dbReference>
<dbReference type="SUPFAM" id="SSF50249">
    <property type="entry name" value="Nucleic acid-binding proteins"/>
    <property type="match status" value="1"/>
</dbReference>
<dbReference type="InterPro" id="IPR027417">
    <property type="entry name" value="P-loop_NTPase"/>
</dbReference>
<evidence type="ECO:0000256" key="14">
    <source>
        <dbReference type="ARBA" id="ARBA00048988"/>
    </source>
</evidence>
<dbReference type="CDD" id="cd18811">
    <property type="entry name" value="SF2_C_RecG"/>
    <property type="match status" value="1"/>
</dbReference>
<evidence type="ECO:0000256" key="13">
    <source>
        <dbReference type="ARBA" id="ARBA00034808"/>
    </source>
</evidence>
<protein>
    <recommendedName>
        <fullName evidence="2 15">ATP-dependent DNA helicase RecG</fullName>
        <ecNumber evidence="13 15">5.6.2.4</ecNumber>
    </recommendedName>
</protein>
<evidence type="ECO:0000256" key="1">
    <source>
        <dbReference type="ARBA" id="ARBA00007504"/>
    </source>
</evidence>
<dbReference type="GO" id="GO:0016887">
    <property type="term" value="F:ATP hydrolysis activity"/>
    <property type="evidence" value="ECO:0007669"/>
    <property type="project" value="RHEA"/>
</dbReference>
<dbReference type="InterPro" id="IPR045562">
    <property type="entry name" value="RecG_dom3_C"/>
</dbReference>
<dbReference type="InterPro" id="IPR012340">
    <property type="entry name" value="NA-bd_OB-fold"/>
</dbReference>
<feature type="domain" description="Helicase ATP-binding" evidence="16">
    <location>
        <begin position="292"/>
        <end position="452"/>
    </location>
</feature>
<dbReference type="AlphaFoldDB" id="A0A2T5G6B5"/>
<dbReference type="PANTHER" id="PTHR47964">
    <property type="entry name" value="ATP-DEPENDENT DNA HELICASE HOMOLOG RECG, CHLOROPLASTIC"/>
    <property type="match status" value="1"/>
</dbReference>
<dbReference type="GO" id="GO:0005524">
    <property type="term" value="F:ATP binding"/>
    <property type="evidence" value="ECO:0007669"/>
    <property type="project" value="UniProtKB-KW"/>
</dbReference>
<comment type="catalytic activity">
    <reaction evidence="14 15">
        <text>ATP + H2O = ADP + phosphate + H(+)</text>
        <dbReference type="Rhea" id="RHEA:13065"/>
        <dbReference type="ChEBI" id="CHEBI:15377"/>
        <dbReference type="ChEBI" id="CHEBI:15378"/>
        <dbReference type="ChEBI" id="CHEBI:30616"/>
        <dbReference type="ChEBI" id="CHEBI:43474"/>
        <dbReference type="ChEBI" id="CHEBI:456216"/>
        <dbReference type="EC" id="5.6.2.4"/>
    </reaction>
</comment>
<gene>
    <name evidence="18" type="ORF">BLITH_1353</name>
</gene>
<dbReference type="EC" id="5.6.2.4" evidence="13 15"/>
<dbReference type="GO" id="GO:0043138">
    <property type="term" value="F:3'-5' DNA helicase activity"/>
    <property type="evidence" value="ECO:0007669"/>
    <property type="project" value="UniProtKB-EC"/>
</dbReference>
<evidence type="ECO:0000259" key="17">
    <source>
        <dbReference type="PROSITE" id="PS51194"/>
    </source>
</evidence>
<evidence type="ECO:0000256" key="9">
    <source>
        <dbReference type="ARBA" id="ARBA00023172"/>
    </source>
</evidence>
<evidence type="ECO:0000256" key="7">
    <source>
        <dbReference type="ARBA" id="ARBA00022840"/>
    </source>
</evidence>
<dbReference type="Gene3D" id="2.40.50.140">
    <property type="entry name" value="Nucleic acid-binding proteins"/>
    <property type="match status" value="1"/>
</dbReference>
<dbReference type="GO" id="GO:0006310">
    <property type="term" value="P:DNA recombination"/>
    <property type="evidence" value="ECO:0007669"/>
    <property type="project" value="UniProtKB-UniRule"/>
</dbReference>
<dbReference type="Gene3D" id="3.40.50.300">
    <property type="entry name" value="P-loop containing nucleotide triphosphate hydrolases"/>
    <property type="match status" value="2"/>
</dbReference>
<evidence type="ECO:0000256" key="2">
    <source>
        <dbReference type="ARBA" id="ARBA00017846"/>
    </source>
</evidence>
<dbReference type="Pfam" id="PF17191">
    <property type="entry name" value="RecG_wedge"/>
    <property type="match status" value="1"/>
</dbReference>
<dbReference type="NCBIfam" id="NF008165">
    <property type="entry name" value="PRK10917.1-3"/>
    <property type="match status" value="1"/>
</dbReference>
<evidence type="ECO:0000256" key="8">
    <source>
        <dbReference type="ARBA" id="ARBA00023125"/>
    </source>
</evidence>
<evidence type="ECO:0000313" key="19">
    <source>
        <dbReference type="Proteomes" id="UP000244016"/>
    </source>
</evidence>
<evidence type="ECO:0000256" key="3">
    <source>
        <dbReference type="ARBA" id="ARBA00022741"/>
    </source>
</evidence>
<evidence type="ECO:0000256" key="6">
    <source>
        <dbReference type="ARBA" id="ARBA00022806"/>
    </source>
</evidence>
<reference evidence="18 19" key="1">
    <citation type="submission" date="2017-08" db="EMBL/GenBank/DDBJ databases">
        <title>Burning lignite coal seam in the remote Altai Mountains harbors a hydrogen-driven thermophilic microbial community.</title>
        <authorList>
            <person name="Kadnikov V.V."/>
            <person name="Mardanov A.V."/>
            <person name="Ivasenko D."/>
            <person name="Beletsky A.V."/>
            <person name="Karnachuk O.V."/>
            <person name="Ravin N.V."/>
        </authorList>
    </citation>
    <scope>NUCLEOTIDE SEQUENCE [LARGE SCALE GENOMIC DNA]</scope>
    <source>
        <strain evidence="18">AL31</strain>
    </source>
</reference>
<keyword evidence="4 15" id="KW-0227">DNA damage</keyword>
<accession>A0A2T5G6B5</accession>
<evidence type="ECO:0000256" key="12">
    <source>
        <dbReference type="ARBA" id="ARBA00034617"/>
    </source>
</evidence>
<dbReference type="Pfam" id="PF00271">
    <property type="entry name" value="Helicase_C"/>
    <property type="match status" value="1"/>
</dbReference>
<sequence>MPSGERRDEGADNLRVGGGVAVGLFSAPLPEVVSLPKSRQDVLAAAGIRTVGDALLFVPRRYEDFRAKPLEEVRVPETLSVVGVVQAHPKFSRFRGNFSRLATSLDVGGRTITVVWFNQPYLRERLIPGARVQVAGRYDPKSRQLVAQKTRFSAEGLATDSLTPVYGLPGRGADAWFSELVRLLFSLPDLEIPDPLPAALREKYRLLPRGEALRTLHFPPDERELFWAKRRMAFEEVFLYQLKVLAARNVRVRTRRTREHRFRPEEVLELTSRWPFPLTGAQRRAVQEIFADLLGPHPMNRLLQGDVGSGKTAVATLAIYAVVRGGRQAALMAPTEILAEQHVRTLRSLLPEDVPIALLTGRTPRREREEILFGLAQGSIPVAVGTHALITEHVRFADLGFIVVDEQHRFGVVQRRLLAQKGDVPDLLSMSATPIPRTLALLLYGDLDVSVLDEMPPGRTPVETHWTTPERFADVLTFVDGQIERGRQAYVIAPLIEASDKLDYQNVVDLYDQVRNFLPGRRVGLLHGRLSGREKDRVMRAFVAGELDVLVSTTVVEVGVDVPNATVMVIYDADRFGLAQLHQLRGRVGRGAHKSYCILVADPRTEIGRKRLRVFRELTDGFQIAEKDFELRGPGDLFGTKQSGLPEFRFTQLDSPRELRMLQIAHEEAERLLADSAFWETEEAIPLRAALASVHEETGQLWD</sequence>
<comment type="function">
    <text evidence="15">Plays a critical role in recombination and DNA repair. Helps process Holliday junction intermediates to mature products by catalyzing branch migration. Has replication fork regression activity, unwinds stalled or blocked replication forks to make a HJ that can be resolved. Has a DNA unwinding activity characteristic of a DNA helicase with 3'-5' polarity.</text>
</comment>
<evidence type="ECO:0000256" key="10">
    <source>
        <dbReference type="ARBA" id="ARBA00023204"/>
    </source>
</evidence>
<dbReference type="InterPro" id="IPR011545">
    <property type="entry name" value="DEAD/DEAH_box_helicase_dom"/>
</dbReference>
<dbReference type="InterPro" id="IPR033454">
    <property type="entry name" value="RecG_wedge"/>
</dbReference>
<dbReference type="PROSITE" id="PS51192">
    <property type="entry name" value="HELICASE_ATP_BIND_1"/>
    <property type="match status" value="1"/>
</dbReference>
<dbReference type="SUPFAM" id="SSF52540">
    <property type="entry name" value="P-loop containing nucleoside triphosphate hydrolases"/>
    <property type="match status" value="2"/>
</dbReference>
<keyword evidence="8" id="KW-0238">DNA-binding</keyword>
<comment type="catalytic activity">
    <reaction evidence="12 15">
        <text>Couples ATP hydrolysis with the unwinding of duplex DNA by translocating in the 3'-5' direction.</text>
        <dbReference type="EC" id="5.6.2.4"/>
    </reaction>
</comment>
<evidence type="ECO:0000256" key="5">
    <source>
        <dbReference type="ARBA" id="ARBA00022801"/>
    </source>
</evidence>
<dbReference type="PANTHER" id="PTHR47964:SF1">
    <property type="entry name" value="ATP-DEPENDENT DNA HELICASE HOMOLOG RECG, CHLOROPLASTIC"/>
    <property type="match status" value="1"/>
</dbReference>
<keyword evidence="6 15" id="KW-0347">Helicase</keyword>
<dbReference type="GO" id="GO:0003677">
    <property type="term" value="F:DNA binding"/>
    <property type="evidence" value="ECO:0007669"/>
    <property type="project" value="UniProtKB-KW"/>
</dbReference>
<dbReference type="InterPro" id="IPR001650">
    <property type="entry name" value="Helicase_C-like"/>
</dbReference>
<organism evidence="18 19">
    <name type="scientific">Brockia lithotrophica</name>
    <dbReference type="NCBI Taxonomy" id="933949"/>
    <lineage>
        <taxon>Bacteria</taxon>
        <taxon>Bacillati</taxon>
        <taxon>Bacillota</taxon>
        <taxon>Bacilli</taxon>
        <taxon>Bacillales</taxon>
        <taxon>Bacillales Family X. Incertae Sedis</taxon>
        <taxon>Brockia</taxon>
    </lineage>
</organism>
<keyword evidence="5 15" id="KW-0378">Hydrolase</keyword>
<dbReference type="GO" id="GO:0006281">
    <property type="term" value="P:DNA repair"/>
    <property type="evidence" value="ECO:0007669"/>
    <property type="project" value="UniProtKB-UniRule"/>
</dbReference>
<evidence type="ECO:0000259" key="16">
    <source>
        <dbReference type="PROSITE" id="PS51192"/>
    </source>
</evidence>
<comment type="similarity">
    <text evidence="1 15">Belongs to the helicase family. RecG subfamily.</text>
</comment>
<evidence type="ECO:0000256" key="15">
    <source>
        <dbReference type="RuleBase" id="RU363016"/>
    </source>
</evidence>
<evidence type="ECO:0000313" key="18">
    <source>
        <dbReference type="EMBL" id="PTQ51715.1"/>
    </source>
</evidence>
<evidence type="ECO:0000256" key="4">
    <source>
        <dbReference type="ARBA" id="ARBA00022763"/>
    </source>
</evidence>
<keyword evidence="11" id="KW-0413">Isomerase</keyword>
<evidence type="ECO:0000256" key="11">
    <source>
        <dbReference type="ARBA" id="ARBA00023235"/>
    </source>
</evidence>
<dbReference type="InterPro" id="IPR014001">
    <property type="entry name" value="Helicase_ATP-bd"/>
</dbReference>
<dbReference type="SMART" id="SM00490">
    <property type="entry name" value="HELICc"/>
    <property type="match status" value="1"/>
</dbReference>
<dbReference type="Pfam" id="PF19833">
    <property type="entry name" value="RecG_dom3_C"/>
    <property type="match status" value="1"/>
</dbReference>
<dbReference type="EMBL" id="PEBW01000004">
    <property type="protein sequence ID" value="PTQ51715.1"/>
    <property type="molecule type" value="Genomic_DNA"/>
</dbReference>
<dbReference type="InterPro" id="IPR004609">
    <property type="entry name" value="ATP-dep_DNA_helicase_RecG"/>
</dbReference>
<dbReference type="PROSITE" id="PS51194">
    <property type="entry name" value="HELICASE_CTER"/>
    <property type="match status" value="1"/>
</dbReference>
<keyword evidence="7 15" id="KW-0067">ATP-binding</keyword>
<dbReference type="NCBIfam" id="NF008168">
    <property type="entry name" value="PRK10917.2-2"/>
    <property type="match status" value="1"/>
</dbReference>
<dbReference type="SMART" id="SM00487">
    <property type="entry name" value="DEXDc"/>
    <property type="match status" value="1"/>
</dbReference>
<dbReference type="Proteomes" id="UP000244016">
    <property type="component" value="Unassembled WGS sequence"/>
</dbReference>
<name>A0A2T5G6B5_9BACL</name>
<dbReference type="Pfam" id="PF00270">
    <property type="entry name" value="DEAD"/>
    <property type="match status" value="1"/>
</dbReference>